<dbReference type="InterPro" id="IPR034984">
    <property type="entry name" value="Imelysin-like_IPPA"/>
</dbReference>
<evidence type="ECO:0000313" key="5">
    <source>
        <dbReference type="EMBL" id="OAB75694.1"/>
    </source>
</evidence>
<dbReference type="EMBL" id="LRXL01000053">
    <property type="protein sequence ID" value="OAB75694.1"/>
    <property type="molecule type" value="Genomic_DNA"/>
</dbReference>
<comment type="subcellular location">
    <subcellularLocation>
        <location evidence="1">Cell envelope</location>
    </subcellularLocation>
</comment>
<dbReference type="CDD" id="cd14659">
    <property type="entry name" value="Imelysin-like_IPPA"/>
    <property type="match status" value="1"/>
</dbReference>
<dbReference type="InterPro" id="IPR038352">
    <property type="entry name" value="Imelysin_sf"/>
</dbReference>
<dbReference type="Proteomes" id="UP000077013">
    <property type="component" value="Unassembled WGS sequence"/>
</dbReference>
<name>A0A167EMT7_9FLAO</name>
<dbReference type="STRING" id="1763537.ULVI_14545"/>
<accession>A0A167EMT7</accession>
<evidence type="ECO:0000256" key="3">
    <source>
        <dbReference type="SAM" id="SignalP"/>
    </source>
</evidence>
<sequence>MSYWKLVSIVTLLFIAVACSSDNGDAPDQPLNDSFNREAMLMNWADNIIVPAYTSFVSKTTELNAATTVFTETPSEENLIALRTIWVSTYIEFQNVSMFEIGKAEEVNFRNRMNIYPTNANKINDFIAEGTFNFSLPSTIDAQGFPALDYMLNGLAETDSEIVAFYTTNENAANYLEYLNALSETIETLSITLLNDWNENFRDSFVSNTSSSASGSVDKLANDYILYYEKALRAGKIGIPAGVFSNDPLPENVEAFYKKDISKSLAQQALTASQNFFNGIYFNSSQQGESFRTYLTFLNSVKNGEDLSGLINAQFETAKTNIEELNVNFVSQIETDNIQMQNTYDELQRNVIFLKVDMLQALDINVDYVDTDGD</sequence>
<dbReference type="RefSeq" id="WP_068593537.1">
    <property type="nucleotide sequence ID" value="NZ_LRXL01000053.1"/>
</dbReference>
<evidence type="ECO:0000256" key="2">
    <source>
        <dbReference type="ARBA" id="ARBA00022729"/>
    </source>
</evidence>
<proteinExistence type="predicted"/>
<dbReference type="InterPro" id="IPR018976">
    <property type="entry name" value="Imelysin-like"/>
</dbReference>
<feature type="signal peptide" evidence="3">
    <location>
        <begin position="1"/>
        <end position="20"/>
    </location>
</feature>
<evidence type="ECO:0000313" key="6">
    <source>
        <dbReference type="Proteomes" id="UP000077013"/>
    </source>
</evidence>
<dbReference type="OrthoDB" id="650514at2"/>
<keyword evidence="6" id="KW-1185">Reference proteome</keyword>
<evidence type="ECO:0000256" key="1">
    <source>
        <dbReference type="ARBA" id="ARBA00004196"/>
    </source>
</evidence>
<protein>
    <submittedName>
        <fullName evidence="5">Peptidase M75 superfamily protein</fullName>
    </submittedName>
</protein>
<organism evidence="5 6">
    <name type="scientific">Cochleicola gelatinilyticus</name>
    <dbReference type="NCBI Taxonomy" id="1763537"/>
    <lineage>
        <taxon>Bacteria</taxon>
        <taxon>Pseudomonadati</taxon>
        <taxon>Bacteroidota</taxon>
        <taxon>Flavobacteriia</taxon>
        <taxon>Flavobacteriales</taxon>
        <taxon>Flavobacteriaceae</taxon>
        <taxon>Cochleicola</taxon>
    </lineage>
</organism>
<comment type="caution">
    <text evidence="5">The sequence shown here is derived from an EMBL/GenBank/DDBJ whole genome shotgun (WGS) entry which is preliminary data.</text>
</comment>
<dbReference type="Gene3D" id="1.20.1420.20">
    <property type="entry name" value="M75 peptidase, HXXE motif"/>
    <property type="match status" value="1"/>
</dbReference>
<dbReference type="PROSITE" id="PS51257">
    <property type="entry name" value="PROKAR_LIPOPROTEIN"/>
    <property type="match status" value="1"/>
</dbReference>
<reference evidence="5 6" key="1">
    <citation type="submission" date="2016-02" db="EMBL/GenBank/DDBJ databases">
        <title>Ulvibacter sp. LPB0005, isolated from Thais luteostoma.</title>
        <authorList>
            <person name="Shin S.-K."/>
            <person name="Yi H."/>
        </authorList>
    </citation>
    <scope>NUCLEOTIDE SEQUENCE [LARGE SCALE GENOMIC DNA]</scope>
    <source>
        <strain evidence="5 6">LPB0005</strain>
    </source>
</reference>
<dbReference type="AlphaFoldDB" id="A0A167EMT7"/>
<gene>
    <name evidence="5" type="ORF">ULVI_14545</name>
</gene>
<dbReference type="GO" id="GO:0030313">
    <property type="term" value="C:cell envelope"/>
    <property type="evidence" value="ECO:0007669"/>
    <property type="project" value="UniProtKB-SubCell"/>
</dbReference>
<feature type="domain" description="Imelysin-like" evidence="4">
    <location>
        <begin position="49"/>
        <end position="337"/>
    </location>
</feature>
<feature type="chain" id="PRO_5007885885" evidence="3">
    <location>
        <begin position="21"/>
        <end position="374"/>
    </location>
</feature>
<keyword evidence="2 3" id="KW-0732">Signal</keyword>
<evidence type="ECO:0000259" key="4">
    <source>
        <dbReference type="Pfam" id="PF09375"/>
    </source>
</evidence>
<dbReference type="Pfam" id="PF09375">
    <property type="entry name" value="Peptidase_M75"/>
    <property type="match status" value="1"/>
</dbReference>